<reference evidence="2" key="1">
    <citation type="journal article" date="2011" name="J. Bacteriol.">
        <title>Genome sequences of eight morphologically diverse alphaproteobacteria.</title>
        <authorList>
            <consortium name="US DOE Joint Genome Institute"/>
            <person name="Brown P.J."/>
            <person name="Kysela D.T."/>
            <person name="Buechlein A."/>
            <person name="Hemmerich C."/>
            <person name="Brun Y.V."/>
        </authorList>
    </citation>
    <scope>NUCLEOTIDE SEQUENCE [LARGE SCALE GENOMIC DNA]</scope>
    <source>
        <strain evidence="2">ATCC 15264 / DSM 4735 / LMG 14903 / NBRC 16000 / CB 81</strain>
    </source>
</reference>
<proteinExistence type="predicted"/>
<dbReference type="STRING" id="633149.Bresu_2853"/>
<name>D9QN04_BRESC</name>
<dbReference type="BioCyc" id="BSUB633149:G1GM8-2866-MONOMER"/>
<dbReference type="AlphaFoldDB" id="D9QN04"/>
<keyword evidence="2" id="KW-1185">Reference proteome</keyword>
<accession>D9QN04</accession>
<dbReference type="EMBL" id="CP002102">
    <property type="protein sequence ID" value="ADL02160.1"/>
    <property type="molecule type" value="Genomic_DNA"/>
</dbReference>
<dbReference type="InParanoid" id="D9QN04"/>
<dbReference type="RefSeq" id="WP_013270261.1">
    <property type="nucleotide sequence ID" value="NC_014375.1"/>
</dbReference>
<dbReference type="Proteomes" id="UP000002696">
    <property type="component" value="Chromosome"/>
</dbReference>
<sequence length="134" mass="14009">MAIMAVAAVLQSGWTWTLYEGRGPVVLANEVPDTPQLKATLECQPGTGVARVDLYGARPLSGFATLTSGSASATAQTSASADRTTVVVRTDHPVFGQFILTGSLDVAVSSQHQAVEIEAGHLAKLRRFAELCAP</sequence>
<dbReference type="HOGENOM" id="CLU_1709754_0_0_5"/>
<gene>
    <name evidence="1" type="ordered locus">Bresu_2853</name>
</gene>
<organism evidence="1 2">
    <name type="scientific">Brevundimonas subvibrioides (strain ATCC 15264 / DSM 4735 / LMG 14903 / NBRC 16000 / CB 81)</name>
    <name type="common">Caulobacter subvibrioides</name>
    <dbReference type="NCBI Taxonomy" id="633149"/>
    <lineage>
        <taxon>Bacteria</taxon>
        <taxon>Pseudomonadati</taxon>
        <taxon>Pseudomonadota</taxon>
        <taxon>Alphaproteobacteria</taxon>
        <taxon>Caulobacterales</taxon>
        <taxon>Caulobacteraceae</taxon>
        <taxon>Brevundimonas</taxon>
    </lineage>
</organism>
<evidence type="ECO:0000313" key="1">
    <source>
        <dbReference type="EMBL" id="ADL02160.1"/>
    </source>
</evidence>
<evidence type="ECO:0000313" key="2">
    <source>
        <dbReference type="Proteomes" id="UP000002696"/>
    </source>
</evidence>
<protein>
    <submittedName>
        <fullName evidence="1">Uncharacterized protein</fullName>
    </submittedName>
</protein>
<dbReference type="KEGG" id="bsb:Bresu_2853"/>